<dbReference type="SUPFAM" id="SSF102114">
    <property type="entry name" value="Radical SAM enzymes"/>
    <property type="match status" value="1"/>
</dbReference>
<organism evidence="6 7">
    <name type="scientific">Candidatus Iainarchaeum sp</name>
    <dbReference type="NCBI Taxonomy" id="3101447"/>
    <lineage>
        <taxon>Archaea</taxon>
        <taxon>Candidatus Iainarchaeota</taxon>
        <taxon>Candidatus Iainarchaeia</taxon>
        <taxon>Candidatus Iainarchaeales</taxon>
        <taxon>Candidatus Iainarchaeaceae</taxon>
        <taxon>Candidatus Iainarchaeum</taxon>
    </lineage>
</organism>
<proteinExistence type="predicted"/>
<evidence type="ECO:0000256" key="3">
    <source>
        <dbReference type="ARBA" id="ARBA00023004"/>
    </source>
</evidence>
<keyword evidence="1" id="KW-0949">S-adenosyl-L-methionine</keyword>
<comment type="caution">
    <text evidence="6">The sequence shown here is derived from an EMBL/GenBank/DDBJ whole genome shotgun (WGS) entry which is preliminary data.</text>
</comment>
<gene>
    <name evidence="6" type="ORF">CL943_00345</name>
</gene>
<protein>
    <recommendedName>
        <fullName evidence="5">Radical SAM core domain-containing protein</fullName>
    </recommendedName>
</protein>
<dbReference type="InterPro" id="IPR007197">
    <property type="entry name" value="rSAM"/>
</dbReference>
<evidence type="ECO:0000313" key="7">
    <source>
        <dbReference type="Proteomes" id="UP000226592"/>
    </source>
</evidence>
<evidence type="ECO:0000256" key="1">
    <source>
        <dbReference type="ARBA" id="ARBA00022691"/>
    </source>
</evidence>
<sequence>MNNMTNKNDPAFVKLDIFCKGLFIDKSCELEKDARAILRTRGGLGSGLEMILPKGIWANAPLEEHFVKNSPYKLFKENGQYKLYCKDEFLFEVTPPPRPKFYDLETSSGKKMSRIGVMQGTYLGIYANELCNFWDMKPKQNCRFCSIGLNIGKTEEEVKTVQDVVETIKAAMKEEKITFVHFNTGFMYGRGVKSLLPFIKAVKKETGLLVGVQCPPAEDFKIYDELKSLGVDHLSFCIEIFSPNYFKEVCPGKDAKISQQRYLDAIAYTSKLFGKGRVAGEIIAGLEPVKDSIAGIEWFAEHGAVTTLCVFRPCLGTNFANRDPPKVKEVLPAFERLYDAAIENDVLLNMAPNIRTAMVMLPEECKAFSNKNNLGFKLREAKQNLIRIVARAYFAAKLFK</sequence>
<feature type="domain" description="Radical SAM core" evidence="5">
    <location>
        <begin position="117"/>
        <end position="349"/>
    </location>
</feature>
<dbReference type="GO" id="GO:0046872">
    <property type="term" value="F:metal ion binding"/>
    <property type="evidence" value="ECO:0007669"/>
    <property type="project" value="UniProtKB-KW"/>
</dbReference>
<accession>A0A2D6LZZ1</accession>
<dbReference type="Gene3D" id="3.20.20.70">
    <property type="entry name" value="Aldolase class I"/>
    <property type="match status" value="1"/>
</dbReference>
<evidence type="ECO:0000256" key="2">
    <source>
        <dbReference type="ARBA" id="ARBA00022723"/>
    </source>
</evidence>
<dbReference type="EMBL" id="NZBU01000001">
    <property type="protein sequence ID" value="MAG21740.1"/>
    <property type="molecule type" value="Genomic_DNA"/>
</dbReference>
<reference evidence="7" key="1">
    <citation type="submission" date="2017-09" db="EMBL/GenBank/DDBJ databases">
        <title>The Reconstruction of 2,631 Draft Metagenome-Assembled Genomes from the Global Oceans.</title>
        <authorList>
            <person name="Tully B.J."/>
            <person name="Graham E.D."/>
            <person name="Heidelberg J.F."/>
        </authorList>
    </citation>
    <scope>NUCLEOTIDE SEQUENCE [LARGE SCALE GENOMIC DNA]</scope>
</reference>
<dbReference type="CDD" id="cd01335">
    <property type="entry name" value="Radical_SAM"/>
    <property type="match status" value="1"/>
</dbReference>
<dbReference type="GO" id="GO:0051536">
    <property type="term" value="F:iron-sulfur cluster binding"/>
    <property type="evidence" value="ECO:0007669"/>
    <property type="project" value="UniProtKB-KW"/>
</dbReference>
<evidence type="ECO:0000259" key="5">
    <source>
        <dbReference type="PROSITE" id="PS51918"/>
    </source>
</evidence>
<dbReference type="Proteomes" id="UP000226592">
    <property type="component" value="Unassembled WGS sequence"/>
</dbReference>
<evidence type="ECO:0000313" key="6">
    <source>
        <dbReference type="EMBL" id="MAG21740.1"/>
    </source>
</evidence>
<dbReference type="NCBIfam" id="NF045502">
    <property type="entry name" value="variant_rSAM"/>
    <property type="match status" value="1"/>
</dbReference>
<keyword evidence="4" id="KW-0411">Iron-sulfur</keyword>
<name>A0A2D6LZZ1_9ARCH</name>
<keyword evidence="2" id="KW-0479">Metal-binding</keyword>
<dbReference type="InterPro" id="IPR058240">
    <property type="entry name" value="rSAM_sf"/>
</dbReference>
<evidence type="ECO:0000256" key="4">
    <source>
        <dbReference type="ARBA" id="ARBA00023014"/>
    </source>
</evidence>
<dbReference type="AlphaFoldDB" id="A0A2D6LZZ1"/>
<dbReference type="InterPro" id="IPR013785">
    <property type="entry name" value="Aldolase_TIM"/>
</dbReference>
<keyword evidence="3" id="KW-0408">Iron</keyword>
<dbReference type="PROSITE" id="PS51918">
    <property type="entry name" value="RADICAL_SAM"/>
    <property type="match status" value="1"/>
</dbReference>
<dbReference type="GO" id="GO:0003824">
    <property type="term" value="F:catalytic activity"/>
    <property type="evidence" value="ECO:0007669"/>
    <property type="project" value="InterPro"/>
</dbReference>